<name>A0ACC0PDH1_RHOML</name>
<gene>
    <name evidence="1" type="ORF">RHMOL_Rhmol03G0095500</name>
</gene>
<reference evidence="1" key="1">
    <citation type="submission" date="2022-02" db="EMBL/GenBank/DDBJ databases">
        <title>Plant Genome Project.</title>
        <authorList>
            <person name="Zhang R.-G."/>
        </authorList>
    </citation>
    <scope>NUCLEOTIDE SEQUENCE</scope>
    <source>
        <strain evidence="1">AT1</strain>
    </source>
</reference>
<keyword evidence="2" id="KW-1185">Reference proteome</keyword>
<dbReference type="Proteomes" id="UP001062846">
    <property type="component" value="Chromosome 3"/>
</dbReference>
<proteinExistence type="predicted"/>
<evidence type="ECO:0000313" key="1">
    <source>
        <dbReference type="EMBL" id="KAI8563221.1"/>
    </source>
</evidence>
<dbReference type="EMBL" id="CM046390">
    <property type="protein sequence ID" value="KAI8563221.1"/>
    <property type="molecule type" value="Genomic_DNA"/>
</dbReference>
<accession>A0ACC0PDH1</accession>
<comment type="caution">
    <text evidence="1">The sequence shown here is derived from an EMBL/GenBank/DDBJ whole genome shotgun (WGS) entry which is preliminary data.</text>
</comment>
<evidence type="ECO:0000313" key="2">
    <source>
        <dbReference type="Proteomes" id="UP001062846"/>
    </source>
</evidence>
<organism evidence="1 2">
    <name type="scientific">Rhododendron molle</name>
    <name type="common">Chinese azalea</name>
    <name type="synonym">Azalea mollis</name>
    <dbReference type="NCBI Taxonomy" id="49168"/>
    <lineage>
        <taxon>Eukaryota</taxon>
        <taxon>Viridiplantae</taxon>
        <taxon>Streptophyta</taxon>
        <taxon>Embryophyta</taxon>
        <taxon>Tracheophyta</taxon>
        <taxon>Spermatophyta</taxon>
        <taxon>Magnoliopsida</taxon>
        <taxon>eudicotyledons</taxon>
        <taxon>Gunneridae</taxon>
        <taxon>Pentapetalae</taxon>
        <taxon>asterids</taxon>
        <taxon>Ericales</taxon>
        <taxon>Ericaceae</taxon>
        <taxon>Ericoideae</taxon>
        <taxon>Rhodoreae</taxon>
        <taxon>Rhododendron</taxon>
    </lineage>
</organism>
<protein>
    <submittedName>
        <fullName evidence="1">Uncharacterized protein</fullName>
    </submittedName>
</protein>
<sequence>MNQLVLLKSMAGADVEWCKEVKGNMYDIVVEGFQLLSKWTARIWEQCAWKFSCPCKDAVPNMLHEMVMSSSDYEKVVRYNYSSEERKALVELVSYIKSVASMMQRCDTLVANAVWETIHAEVQDFLCKEEGPE</sequence>